<feature type="region of interest" description="Disordered" evidence="1">
    <location>
        <begin position="31"/>
        <end position="74"/>
    </location>
</feature>
<dbReference type="Proteomes" id="UP000030762">
    <property type="component" value="Unassembled WGS sequence"/>
</dbReference>
<dbReference type="VEuPathDB" id="FungiDB:SDRG_10826"/>
<gene>
    <name evidence="2" type="ORF">SDRG_10826</name>
</gene>
<feature type="compositionally biased region" description="Polar residues" evidence="1">
    <location>
        <begin position="38"/>
        <end position="49"/>
    </location>
</feature>
<proteinExistence type="predicted"/>
<organism evidence="2 3">
    <name type="scientific">Saprolegnia diclina (strain VS20)</name>
    <dbReference type="NCBI Taxonomy" id="1156394"/>
    <lineage>
        <taxon>Eukaryota</taxon>
        <taxon>Sar</taxon>
        <taxon>Stramenopiles</taxon>
        <taxon>Oomycota</taxon>
        <taxon>Saprolegniomycetes</taxon>
        <taxon>Saprolegniales</taxon>
        <taxon>Saprolegniaceae</taxon>
        <taxon>Saprolegnia</taxon>
    </lineage>
</organism>
<evidence type="ECO:0000313" key="3">
    <source>
        <dbReference type="Proteomes" id="UP000030762"/>
    </source>
</evidence>
<reference evidence="2 3" key="1">
    <citation type="submission" date="2012-04" db="EMBL/GenBank/DDBJ databases">
        <title>The Genome Sequence of Saprolegnia declina VS20.</title>
        <authorList>
            <consortium name="The Broad Institute Genome Sequencing Platform"/>
            <person name="Russ C."/>
            <person name="Nusbaum C."/>
            <person name="Tyler B."/>
            <person name="van West P."/>
            <person name="Dieguez-Uribeondo J."/>
            <person name="de Bruijn I."/>
            <person name="Tripathy S."/>
            <person name="Jiang R."/>
            <person name="Young S.K."/>
            <person name="Zeng Q."/>
            <person name="Gargeya S."/>
            <person name="Fitzgerald M."/>
            <person name="Haas B."/>
            <person name="Abouelleil A."/>
            <person name="Alvarado L."/>
            <person name="Arachchi H.M."/>
            <person name="Berlin A."/>
            <person name="Chapman S.B."/>
            <person name="Goldberg J."/>
            <person name="Griggs A."/>
            <person name="Gujja S."/>
            <person name="Hansen M."/>
            <person name="Howarth C."/>
            <person name="Imamovic A."/>
            <person name="Larimer J."/>
            <person name="McCowen C."/>
            <person name="Montmayeur A."/>
            <person name="Murphy C."/>
            <person name="Neiman D."/>
            <person name="Pearson M."/>
            <person name="Priest M."/>
            <person name="Roberts A."/>
            <person name="Saif S."/>
            <person name="Shea T."/>
            <person name="Sisk P."/>
            <person name="Sykes S."/>
            <person name="Wortman J."/>
            <person name="Nusbaum C."/>
            <person name="Birren B."/>
        </authorList>
    </citation>
    <scope>NUCLEOTIDE SEQUENCE [LARGE SCALE GENOMIC DNA]</scope>
    <source>
        <strain evidence="2 3">VS20</strain>
    </source>
</reference>
<accession>T0QAG0</accession>
<dbReference type="RefSeq" id="XP_008615060.1">
    <property type="nucleotide sequence ID" value="XM_008616838.1"/>
</dbReference>
<evidence type="ECO:0000256" key="1">
    <source>
        <dbReference type="SAM" id="MobiDB-lite"/>
    </source>
</evidence>
<keyword evidence="3" id="KW-1185">Reference proteome</keyword>
<evidence type="ECO:0000313" key="2">
    <source>
        <dbReference type="EMBL" id="EQC31661.1"/>
    </source>
</evidence>
<dbReference type="InParanoid" id="T0QAG0"/>
<dbReference type="EMBL" id="JH767168">
    <property type="protein sequence ID" value="EQC31661.1"/>
    <property type="molecule type" value="Genomic_DNA"/>
</dbReference>
<dbReference type="GeneID" id="19951553"/>
<dbReference type="AlphaFoldDB" id="T0QAG0"/>
<name>T0QAG0_SAPDV</name>
<protein>
    <submittedName>
        <fullName evidence="2">Uncharacterized protein</fullName>
    </submittedName>
</protein>
<sequence length="74" mass="7923">MGLGVDTSNSDNVTMASLTRVRFRLVADFDIGRGDDLPTNSSAATSPDATWSPAAIFDTDDNGDEMTDKRVPSR</sequence>